<dbReference type="Proteomes" id="UP000299102">
    <property type="component" value="Unassembled WGS sequence"/>
</dbReference>
<evidence type="ECO:0000313" key="3">
    <source>
        <dbReference type="Proteomes" id="UP000299102"/>
    </source>
</evidence>
<proteinExistence type="predicted"/>
<gene>
    <name evidence="2" type="ORF">EVAR_32131_1</name>
</gene>
<evidence type="ECO:0000256" key="1">
    <source>
        <dbReference type="SAM" id="MobiDB-lite"/>
    </source>
</evidence>
<feature type="region of interest" description="Disordered" evidence="1">
    <location>
        <begin position="78"/>
        <end position="99"/>
    </location>
</feature>
<organism evidence="2 3">
    <name type="scientific">Eumeta variegata</name>
    <name type="common">Bagworm moth</name>
    <name type="synonym">Eumeta japonica</name>
    <dbReference type="NCBI Taxonomy" id="151549"/>
    <lineage>
        <taxon>Eukaryota</taxon>
        <taxon>Metazoa</taxon>
        <taxon>Ecdysozoa</taxon>
        <taxon>Arthropoda</taxon>
        <taxon>Hexapoda</taxon>
        <taxon>Insecta</taxon>
        <taxon>Pterygota</taxon>
        <taxon>Neoptera</taxon>
        <taxon>Endopterygota</taxon>
        <taxon>Lepidoptera</taxon>
        <taxon>Glossata</taxon>
        <taxon>Ditrysia</taxon>
        <taxon>Tineoidea</taxon>
        <taxon>Psychidae</taxon>
        <taxon>Oiketicinae</taxon>
        <taxon>Eumeta</taxon>
    </lineage>
</organism>
<sequence length="210" mass="23732">MREDSGHLQVRVNCLKERYRNSDIRGRCGLMDVVTGVNKGILRRLGHLKGAKESEVRKQTYRTIIYDGRVVLLRDKRAGEPSERRWSPPPMDTRNPRGVTSAFPSSWTGCLMGREWSAGGGSRPLLKIVFFVDPDRRLTIPLPHKNLSVRSPGGGYFLAFNKFTSKKMHPPRFSYSTSSEERLSTTARQTTNNCALGIEYWLTCLTAPTS</sequence>
<comment type="caution">
    <text evidence="2">The sequence shown here is derived from an EMBL/GenBank/DDBJ whole genome shotgun (WGS) entry which is preliminary data.</text>
</comment>
<dbReference type="EMBL" id="BGZK01000276">
    <property type="protein sequence ID" value="GBP33633.1"/>
    <property type="molecule type" value="Genomic_DNA"/>
</dbReference>
<dbReference type="OrthoDB" id="425681at2759"/>
<reference evidence="2 3" key="1">
    <citation type="journal article" date="2019" name="Commun. Biol.">
        <title>The bagworm genome reveals a unique fibroin gene that provides high tensile strength.</title>
        <authorList>
            <person name="Kono N."/>
            <person name="Nakamura H."/>
            <person name="Ohtoshi R."/>
            <person name="Tomita M."/>
            <person name="Numata K."/>
            <person name="Arakawa K."/>
        </authorList>
    </citation>
    <scope>NUCLEOTIDE SEQUENCE [LARGE SCALE GENOMIC DNA]</scope>
</reference>
<dbReference type="AlphaFoldDB" id="A0A4C1V489"/>
<protein>
    <submittedName>
        <fullName evidence="2">Uncharacterized protein</fullName>
    </submittedName>
</protein>
<evidence type="ECO:0000313" key="2">
    <source>
        <dbReference type="EMBL" id="GBP33633.1"/>
    </source>
</evidence>
<keyword evidence="3" id="KW-1185">Reference proteome</keyword>
<name>A0A4C1V489_EUMVA</name>
<accession>A0A4C1V489</accession>